<comment type="domain">
    <text evidence="12">Contains an N-terminal zinc-binding domain, a central core domain that contains the primase activity, and a C-terminal DnaB-binding domain.</text>
</comment>
<dbReference type="Pfam" id="PF10410">
    <property type="entry name" value="DnaB_bind"/>
    <property type="match status" value="1"/>
</dbReference>
<dbReference type="CDD" id="cd03364">
    <property type="entry name" value="TOPRIM_DnaG_primases"/>
    <property type="match status" value="1"/>
</dbReference>
<evidence type="ECO:0000256" key="10">
    <source>
        <dbReference type="ARBA" id="ARBA00023125"/>
    </source>
</evidence>
<comment type="function">
    <text evidence="12 13">RNA polymerase that catalyzes the synthesis of short RNA molecules used as primers for DNA polymerase during DNA replication.</text>
</comment>
<evidence type="ECO:0000256" key="12">
    <source>
        <dbReference type="HAMAP-Rule" id="MF_00974"/>
    </source>
</evidence>
<keyword evidence="6 12" id="KW-0479">Metal-binding</keyword>
<dbReference type="GO" id="GO:0005737">
    <property type="term" value="C:cytoplasm"/>
    <property type="evidence" value="ECO:0007669"/>
    <property type="project" value="TreeGrafter"/>
</dbReference>
<keyword evidence="9" id="KW-0460">Magnesium</keyword>
<dbReference type="Pfam" id="PF08275">
    <property type="entry name" value="DNAG_N"/>
    <property type="match status" value="1"/>
</dbReference>
<dbReference type="PIRSF" id="PIRSF002811">
    <property type="entry name" value="DnaG"/>
    <property type="match status" value="1"/>
</dbReference>
<accession>A0A7C3ZBK9</accession>
<evidence type="ECO:0000256" key="11">
    <source>
        <dbReference type="ARBA" id="ARBA00023163"/>
    </source>
</evidence>
<dbReference type="SUPFAM" id="SSF57783">
    <property type="entry name" value="Zinc beta-ribbon"/>
    <property type="match status" value="1"/>
</dbReference>
<feature type="zinc finger region" description="CHC2-type" evidence="12 14">
    <location>
        <begin position="39"/>
        <end position="63"/>
    </location>
</feature>
<keyword evidence="4 12" id="KW-0548">Nucleotidyltransferase</keyword>
<dbReference type="InterPro" id="IPR002694">
    <property type="entry name" value="Znf_CHC2"/>
</dbReference>
<evidence type="ECO:0000256" key="3">
    <source>
        <dbReference type="ARBA" id="ARBA00022679"/>
    </source>
</evidence>
<gene>
    <name evidence="12" type="primary">dnaG</name>
    <name evidence="16" type="ORF">ENW96_07680</name>
</gene>
<keyword evidence="2 12" id="KW-0639">Primosome</keyword>
<dbReference type="NCBIfam" id="TIGR01391">
    <property type="entry name" value="dnaG"/>
    <property type="match status" value="1"/>
</dbReference>
<keyword evidence="3 12" id="KW-0808">Transferase</keyword>
<name>A0A7C3ZBK9_9BACT</name>
<dbReference type="InterPro" id="IPR019475">
    <property type="entry name" value="DNA_primase_DnaB-bd"/>
</dbReference>
<dbReference type="InterPro" id="IPR016136">
    <property type="entry name" value="DNA_helicase_N/primase_C"/>
</dbReference>
<dbReference type="SMART" id="SM00493">
    <property type="entry name" value="TOPRIM"/>
    <property type="match status" value="1"/>
</dbReference>
<dbReference type="FunFam" id="3.90.980.10:FF:000001">
    <property type="entry name" value="DNA primase"/>
    <property type="match status" value="1"/>
</dbReference>
<dbReference type="InterPro" id="IPR037068">
    <property type="entry name" value="DNA_primase_core_N_sf"/>
</dbReference>
<dbReference type="HAMAP" id="MF_00974">
    <property type="entry name" value="DNA_primase_DnaG"/>
    <property type="match status" value="1"/>
</dbReference>
<proteinExistence type="inferred from homology"/>
<comment type="cofactor">
    <cofactor evidence="12 13 14">
        <name>Zn(2+)</name>
        <dbReference type="ChEBI" id="CHEBI:29105"/>
    </cofactor>
    <text evidence="12 13 14">Binds 1 zinc ion per monomer.</text>
</comment>
<dbReference type="EC" id="2.7.7.101" evidence="12"/>
<sequence length="595" mass="66862">MAYIPEDKLLEIREAASIEEVVGQYVKLERRGRNLTGLCPFHADTKPSFTVSPDRGIFYCFGCQAGGNVISFVMQYHKLTFPEAAAELARRYGIALTVRDMGPEEARRSKKRQIFYDLHREALAFYRATLAGKAGQAGRDYVKNRGLTPEIIQTFQLGYAPPDWDGLRRHLQNKGLSLDAAHEVGLLLPRASGGYYDRFRDRVIFPIFDRQDRVVAFGGRIVGAGEPKYLNSPESPLYSKGRLLYGLPQAREALRQMDLALVVEGYLDLLALRVHGVAPVVATLGTALTREQVRLLKSLVSRVVLVFDGDPAGAKAMCRAFPLFAQEGLPVRVIALPAGLDPDNYVQAHGPDLFASPWEAAQPWLAFLLDNLTATHGPSIEGRVKVVEELRPYFNALHDPVEQGLWLKFAAERLGVAETDLRLSLTRINTGPRFQREWGQGIAINLEKGLLRWILHNPEAVPPDELAAWAEEMEDPDLQDLLRLIASQSLNRRTLDISFLLDQLEEEDCKRELCALVLDPGEYSQLSPDLVAEDWRRALRRRRLQRTREALKEKLARASQEADHDNLLALLTQRQEIDRQLEALKAPPTTRGENG</sequence>
<dbReference type="InterPro" id="IPR013264">
    <property type="entry name" value="DNAG_N"/>
</dbReference>
<dbReference type="InterPro" id="IPR034151">
    <property type="entry name" value="TOPRIM_DnaG_bac"/>
</dbReference>
<dbReference type="PANTHER" id="PTHR30313:SF2">
    <property type="entry name" value="DNA PRIMASE"/>
    <property type="match status" value="1"/>
</dbReference>
<evidence type="ECO:0000256" key="1">
    <source>
        <dbReference type="ARBA" id="ARBA00022478"/>
    </source>
</evidence>
<dbReference type="EMBL" id="DTMF01000193">
    <property type="protein sequence ID" value="HGF34252.1"/>
    <property type="molecule type" value="Genomic_DNA"/>
</dbReference>
<dbReference type="Gene3D" id="3.90.980.10">
    <property type="entry name" value="DNA primase, catalytic core, N-terminal domain"/>
    <property type="match status" value="1"/>
</dbReference>
<organism evidence="16">
    <name type="scientific">Desulfobacca acetoxidans</name>
    <dbReference type="NCBI Taxonomy" id="60893"/>
    <lineage>
        <taxon>Bacteria</taxon>
        <taxon>Pseudomonadati</taxon>
        <taxon>Thermodesulfobacteriota</taxon>
        <taxon>Desulfobaccia</taxon>
        <taxon>Desulfobaccales</taxon>
        <taxon>Desulfobaccaceae</taxon>
        <taxon>Desulfobacca</taxon>
    </lineage>
</organism>
<feature type="domain" description="Toprim" evidence="15">
    <location>
        <begin position="258"/>
        <end position="341"/>
    </location>
</feature>
<dbReference type="InterPro" id="IPR006295">
    <property type="entry name" value="DNA_primase_DnaG"/>
</dbReference>
<dbReference type="GO" id="GO:1990077">
    <property type="term" value="C:primosome complex"/>
    <property type="evidence" value="ECO:0007669"/>
    <property type="project" value="UniProtKB-KW"/>
</dbReference>
<evidence type="ECO:0000256" key="5">
    <source>
        <dbReference type="ARBA" id="ARBA00022705"/>
    </source>
</evidence>
<comment type="catalytic activity">
    <reaction evidence="12">
        <text>ssDNA + n NTP = ssDNA/pppN(pN)n-1 hybrid + (n-1) diphosphate.</text>
        <dbReference type="EC" id="2.7.7.101"/>
    </reaction>
</comment>
<dbReference type="InterPro" id="IPR036977">
    <property type="entry name" value="DNA_primase_Znf_CHC2"/>
</dbReference>
<dbReference type="PANTHER" id="PTHR30313">
    <property type="entry name" value="DNA PRIMASE"/>
    <property type="match status" value="1"/>
</dbReference>
<reference evidence="16" key="1">
    <citation type="journal article" date="2020" name="mSystems">
        <title>Genome- and Community-Level Interaction Insights into Carbon Utilization and Element Cycling Functions of Hydrothermarchaeota in Hydrothermal Sediment.</title>
        <authorList>
            <person name="Zhou Z."/>
            <person name="Liu Y."/>
            <person name="Xu W."/>
            <person name="Pan J."/>
            <person name="Luo Z.H."/>
            <person name="Li M."/>
        </authorList>
    </citation>
    <scope>NUCLEOTIDE SEQUENCE [LARGE SCALE GENOMIC DNA]</scope>
    <source>
        <strain evidence="16">SpSt-897</strain>
    </source>
</reference>
<keyword evidence="7 12" id="KW-0863">Zinc-finger</keyword>
<dbReference type="FunFam" id="3.90.580.10:FF:000001">
    <property type="entry name" value="DNA primase"/>
    <property type="match status" value="1"/>
</dbReference>
<dbReference type="Pfam" id="PF01807">
    <property type="entry name" value="Zn_ribbon_DnaG"/>
    <property type="match status" value="1"/>
</dbReference>
<dbReference type="GO" id="GO:0003677">
    <property type="term" value="F:DNA binding"/>
    <property type="evidence" value="ECO:0007669"/>
    <property type="project" value="UniProtKB-KW"/>
</dbReference>
<dbReference type="GO" id="GO:0003899">
    <property type="term" value="F:DNA-directed RNA polymerase activity"/>
    <property type="evidence" value="ECO:0007669"/>
    <property type="project" value="UniProtKB-UniRule"/>
</dbReference>
<dbReference type="PROSITE" id="PS50880">
    <property type="entry name" value="TOPRIM"/>
    <property type="match status" value="1"/>
</dbReference>
<evidence type="ECO:0000259" key="15">
    <source>
        <dbReference type="PROSITE" id="PS50880"/>
    </source>
</evidence>
<dbReference type="InterPro" id="IPR006171">
    <property type="entry name" value="TOPRIM_dom"/>
</dbReference>
<keyword evidence="5 12" id="KW-0235">DNA replication</keyword>
<comment type="similarity">
    <text evidence="12 13">Belongs to the DnaG primase family.</text>
</comment>
<dbReference type="Gene3D" id="1.10.860.10">
    <property type="entry name" value="DNAb Helicase, Chain A"/>
    <property type="match status" value="1"/>
</dbReference>
<evidence type="ECO:0000256" key="9">
    <source>
        <dbReference type="ARBA" id="ARBA00022842"/>
    </source>
</evidence>
<dbReference type="InterPro" id="IPR050219">
    <property type="entry name" value="DnaG_primase"/>
</dbReference>
<comment type="caution">
    <text evidence="16">The sequence shown here is derived from an EMBL/GenBank/DDBJ whole genome shotgun (WGS) entry which is preliminary data.</text>
</comment>
<dbReference type="AlphaFoldDB" id="A0A7C3ZBK9"/>
<evidence type="ECO:0000313" key="16">
    <source>
        <dbReference type="EMBL" id="HGF34252.1"/>
    </source>
</evidence>
<keyword evidence="11 12" id="KW-0804">Transcription</keyword>
<dbReference type="GO" id="GO:0008270">
    <property type="term" value="F:zinc ion binding"/>
    <property type="evidence" value="ECO:0007669"/>
    <property type="project" value="UniProtKB-UniRule"/>
</dbReference>
<evidence type="ECO:0000256" key="4">
    <source>
        <dbReference type="ARBA" id="ARBA00022695"/>
    </source>
</evidence>
<keyword evidence="1 12" id="KW-0240">DNA-directed RNA polymerase</keyword>
<evidence type="ECO:0000256" key="14">
    <source>
        <dbReference type="PIRSR" id="PIRSR002811-1"/>
    </source>
</evidence>
<dbReference type="Gene3D" id="3.40.1360.10">
    <property type="match status" value="1"/>
</dbReference>
<evidence type="ECO:0000256" key="13">
    <source>
        <dbReference type="PIRNR" id="PIRNR002811"/>
    </source>
</evidence>
<comment type="subunit">
    <text evidence="12">Monomer. Interacts with DnaB.</text>
</comment>
<protein>
    <recommendedName>
        <fullName evidence="12 13">DNA primase</fullName>
        <ecNumber evidence="12">2.7.7.101</ecNumber>
    </recommendedName>
</protein>
<dbReference type="GO" id="GO:0000428">
    <property type="term" value="C:DNA-directed RNA polymerase complex"/>
    <property type="evidence" value="ECO:0007669"/>
    <property type="project" value="UniProtKB-KW"/>
</dbReference>
<dbReference type="InterPro" id="IPR030846">
    <property type="entry name" value="DnaG_bac"/>
</dbReference>
<dbReference type="GO" id="GO:0006269">
    <property type="term" value="P:DNA replication, synthesis of primer"/>
    <property type="evidence" value="ECO:0007669"/>
    <property type="project" value="UniProtKB-UniRule"/>
</dbReference>
<keyword evidence="8 12" id="KW-0862">Zinc</keyword>
<dbReference type="SMART" id="SM00400">
    <property type="entry name" value="ZnF_CHCC"/>
    <property type="match status" value="1"/>
</dbReference>
<evidence type="ECO:0000256" key="7">
    <source>
        <dbReference type="ARBA" id="ARBA00022771"/>
    </source>
</evidence>
<evidence type="ECO:0000256" key="8">
    <source>
        <dbReference type="ARBA" id="ARBA00022833"/>
    </source>
</evidence>
<keyword evidence="10 12" id="KW-0238">DNA-binding</keyword>
<dbReference type="Pfam" id="PF13155">
    <property type="entry name" value="Toprim_2"/>
    <property type="match status" value="1"/>
</dbReference>
<dbReference type="Gene3D" id="3.90.580.10">
    <property type="entry name" value="Zinc finger, CHC2-type domain"/>
    <property type="match status" value="1"/>
</dbReference>
<evidence type="ECO:0000256" key="6">
    <source>
        <dbReference type="ARBA" id="ARBA00022723"/>
    </source>
</evidence>
<dbReference type="SUPFAM" id="SSF56731">
    <property type="entry name" value="DNA primase core"/>
    <property type="match status" value="1"/>
</dbReference>
<evidence type="ECO:0000256" key="2">
    <source>
        <dbReference type="ARBA" id="ARBA00022515"/>
    </source>
</evidence>